<accession>A0ABW0YYN0</accession>
<organism evidence="3 4">
    <name type="scientific">Streptomyces gamaensis</name>
    <dbReference type="NCBI Taxonomy" id="1763542"/>
    <lineage>
        <taxon>Bacteria</taxon>
        <taxon>Bacillati</taxon>
        <taxon>Actinomycetota</taxon>
        <taxon>Actinomycetes</taxon>
        <taxon>Kitasatosporales</taxon>
        <taxon>Streptomycetaceae</taxon>
        <taxon>Streptomyces</taxon>
    </lineage>
</organism>
<feature type="signal peptide" evidence="2">
    <location>
        <begin position="1"/>
        <end position="34"/>
    </location>
</feature>
<feature type="region of interest" description="Disordered" evidence="1">
    <location>
        <begin position="25"/>
        <end position="83"/>
    </location>
</feature>
<reference evidence="4" key="1">
    <citation type="journal article" date="2019" name="Int. J. Syst. Evol. Microbiol.">
        <title>The Global Catalogue of Microorganisms (GCM) 10K type strain sequencing project: providing services to taxonomists for standard genome sequencing and annotation.</title>
        <authorList>
            <consortium name="The Broad Institute Genomics Platform"/>
            <consortium name="The Broad Institute Genome Sequencing Center for Infectious Disease"/>
            <person name="Wu L."/>
            <person name="Ma J."/>
        </authorList>
    </citation>
    <scope>NUCLEOTIDE SEQUENCE [LARGE SCALE GENOMIC DNA]</scope>
    <source>
        <strain evidence="4">CGMCC 4.7304</strain>
    </source>
</reference>
<dbReference type="Proteomes" id="UP001596083">
    <property type="component" value="Unassembled WGS sequence"/>
</dbReference>
<feature type="compositionally biased region" description="Low complexity" evidence="1">
    <location>
        <begin position="25"/>
        <end position="46"/>
    </location>
</feature>
<sequence length="572" mass="55152">MRKTTKAGLALPALTAASLLVAGCSAPSPSGASAAPGGGAEAASATPPAPAEQPQLVVKAAPEGGGTPSAVARPTGGGRQAEKTALKVASYDRATGRAVISGATHGRPPGQPGGAHPSASAPAGSAAPADKAPGRPSAGHAPEGTAPGGDSPAGGPADGKSPDRQAPSGSSPAEHAPGPKSPDGKAPAGSAPAGTAPSGSAPAPHAPSADAPVAVGDIIASAPTPGAPDGVLAKVTQVLGTTSRGTEVATAPATLGALLGDAKADGTVPVDPSAVRVEPLVKGAKVSWAKTGGLHFGPEGARLPLGSLRIDVGAALPTVQGAAGSASASASGFVQLAPEVDFSYDGRGTPAGGSPGTASLALSGTWSSQWELKGRAAGGTGGKPLRVPFAKLHASPVIQVGPVPVVVNLGLTCYLQVDADGRIDLDVKQDVKGDFKVGGSYSRAKGWTPVNSSGISATSPSATVSAAGKVKATLGAEANVGLYGTVGVSADVAPYLRAEAEGRASGALDGSGSAVGTWKALGGLDVSGALQVQLKIFDTPVFQKPIPLGTLHREWQLAAGEGSVPARGGRRT</sequence>
<dbReference type="EMBL" id="JBHSPB010000008">
    <property type="protein sequence ID" value="MFC5721701.1"/>
    <property type="molecule type" value="Genomic_DNA"/>
</dbReference>
<evidence type="ECO:0000256" key="1">
    <source>
        <dbReference type="SAM" id="MobiDB-lite"/>
    </source>
</evidence>
<evidence type="ECO:0000313" key="3">
    <source>
        <dbReference type="EMBL" id="MFC5721701.1"/>
    </source>
</evidence>
<keyword evidence="2" id="KW-0732">Signal</keyword>
<protein>
    <recommendedName>
        <fullName evidence="5">Lipoprotein</fullName>
    </recommendedName>
</protein>
<proteinExistence type="predicted"/>
<name>A0ABW0YYN0_9ACTN</name>
<feature type="compositionally biased region" description="Low complexity" evidence="1">
    <location>
        <begin position="184"/>
        <end position="210"/>
    </location>
</feature>
<feature type="chain" id="PRO_5045889224" description="Lipoprotein" evidence="2">
    <location>
        <begin position="35"/>
        <end position="572"/>
    </location>
</feature>
<dbReference type="PROSITE" id="PS51257">
    <property type="entry name" value="PROKAR_LIPOPROTEIN"/>
    <property type="match status" value="1"/>
</dbReference>
<gene>
    <name evidence="3" type="ORF">ACFP1Z_16130</name>
</gene>
<keyword evidence="4" id="KW-1185">Reference proteome</keyword>
<feature type="region of interest" description="Disordered" evidence="1">
    <location>
        <begin position="100"/>
        <end position="210"/>
    </location>
</feature>
<evidence type="ECO:0000313" key="4">
    <source>
        <dbReference type="Proteomes" id="UP001596083"/>
    </source>
</evidence>
<comment type="caution">
    <text evidence="3">The sequence shown here is derived from an EMBL/GenBank/DDBJ whole genome shotgun (WGS) entry which is preliminary data.</text>
</comment>
<dbReference type="RefSeq" id="WP_390317017.1">
    <property type="nucleotide sequence ID" value="NZ_JBHSPB010000008.1"/>
</dbReference>
<evidence type="ECO:0008006" key="5">
    <source>
        <dbReference type="Google" id="ProtNLM"/>
    </source>
</evidence>
<feature type="compositionally biased region" description="Low complexity" evidence="1">
    <location>
        <begin position="114"/>
        <end position="131"/>
    </location>
</feature>
<evidence type="ECO:0000256" key="2">
    <source>
        <dbReference type="SAM" id="SignalP"/>
    </source>
</evidence>
<feature type="compositionally biased region" description="Low complexity" evidence="1">
    <location>
        <begin position="144"/>
        <end position="159"/>
    </location>
</feature>